<comment type="subcellular location">
    <subcellularLocation>
        <location evidence="1">Cytoplasm</location>
        <location evidence="1">Cytoskeleton</location>
        <location evidence="1">Spindle</location>
    </subcellularLocation>
</comment>
<gene>
    <name evidence="11" type="ORF">BKA67DRAFT_257097</name>
</gene>
<dbReference type="RefSeq" id="XP_045957982.1">
    <property type="nucleotide sequence ID" value="XM_046095795.1"/>
</dbReference>
<keyword evidence="7" id="KW-0175">Coiled coil</keyword>
<sequence length="323" mass="36120">MAHRAQHLKQQPAIFSPSIARAAASTAKDWAYVDAWLKTKFPGQKVPPFERNVDTLKALLTLAAHNESADEERHQLARIEASALQEVKAAEAEAVKRRQAYQSSGGEANLSAESVADDVLQAVESRLPKDGSAALDAMADMAIELGVAYPTPEELACNFVELQARSFELEQMTGRVALLQKYLDRESAAAETFLREIQGEEHQLPIDLDKRNLELQRLVQTMSLQLPELRKQVLSLETSVSLPKTTVEDVRQDEEGYLELLAKKKDLDAQLQAFAGLPPDIEAARQELEHLRTELRTATHRRDAGWEGLVERESPFKPRSRRP</sequence>
<dbReference type="GeneID" id="70124688"/>
<dbReference type="AlphaFoldDB" id="A0A9P8UK43"/>
<organism evidence="11 12">
    <name type="scientific">Truncatella angustata</name>
    <dbReference type="NCBI Taxonomy" id="152316"/>
    <lineage>
        <taxon>Eukaryota</taxon>
        <taxon>Fungi</taxon>
        <taxon>Dikarya</taxon>
        <taxon>Ascomycota</taxon>
        <taxon>Pezizomycotina</taxon>
        <taxon>Sordariomycetes</taxon>
        <taxon>Xylariomycetidae</taxon>
        <taxon>Amphisphaeriales</taxon>
        <taxon>Sporocadaceae</taxon>
        <taxon>Truncatella</taxon>
    </lineage>
</organism>
<dbReference type="GO" id="GO:0051301">
    <property type="term" value="P:cell division"/>
    <property type="evidence" value="ECO:0007669"/>
    <property type="project" value="UniProtKB-KW"/>
</dbReference>
<dbReference type="PANTHER" id="PTHR31570">
    <property type="entry name" value="HAUS AUGMIN-LIKE COMPLEX SUBUNIT 1"/>
    <property type="match status" value="1"/>
</dbReference>
<evidence type="ECO:0000313" key="11">
    <source>
        <dbReference type="EMBL" id="KAH6653712.1"/>
    </source>
</evidence>
<evidence type="ECO:0008006" key="13">
    <source>
        <dbReference type="Google" id="ProtNLM"/>
    </source>
</evidence>
<dbReference type="OrthoDB" id="5372507at2759"/>
<evidence type="ECO:0000256" key="1">
    <source>
        <dbReference type="ARBA" id="ARBA00004186"/>
    </source>
</evidence>
<name>A0A9P8UK43_9PEZI</name>
<dbReference type="Proteomes" id="UP000758603">
    <property type="component" value="Unassembled WGS sequence"/>
</dbReference>
<evidence type="ECO:0000256" key="9">
    <source>
        <dbReference type="ARBA" id="ARBA00023306"/>
    </source>
</evidence>
<comment type="caution">
    <text evidence="11">The sequence shown here is derived from an EMBL/GenBank/DDBJ whole genome shotgun (WGS) entry which is preliminary data.</text>
</comment>
<dbReference type="GO" id="GO:0070652">
    <property type="term" value="C:HAUS complex"/>
    <property type="evidence" value="ECO:0007669"/>
    <property type="project" value="InterPro"/>
</dbReference>
<keyword evidence="9" id="KW-0131">Cell cycle</keyword>
<dbReference type="InterPro" id="IPR026243">
    <property type="entry name" value="HAUS1"/>
</dbReference>
<evidence type="ECO:0000256" key="10">
    <source>
        <dbReference type="SAM" id="MobiDB-lite"/>
    </source>
</evidence>
<evidence type="ECO:0000256" key="2">
    <source>
        <dbReference type="ARBA" id="ARBA00005479"/>
    </source>
</evidence>
<dbReference type="GO" id="GO:0051225">
    <property type="term" value="P:spindle assembly"/>
    <property type="evidence" value="ECO:0007669"/>
    <property type="project" value="InterPro"/>
</dbReference>
<dbReference type="EMBL" id="JAGPXC010000004">
    <property type="protein sequence ID" value="KAH6653712.1"/>
    <property type="molecule type" value="Genomic_DNA"/>
</dbReference>
<evidence type="ECO:0000256" key="5">
    <source>
        <dbReference type="ARBA" id="ARBA00022701"/>
    </source>
</evidence>
<reference evidence="11" key="1">
    <citation type="journal article" date="2021" name="Nat. Commun.">
        <title>Genetic determinants of endophytism in the Arabidopsis root mycobiome.</title>
        <authorList>
            <person name="Mesny F."/>
            <person name="Miyauchi S."/>
            <person name="Thiergart T."/>
            <person name="Pickel B."/>
            <person name="Atanasova L."/>
            <person name="Karlsson M."/>
            <person name="Huettel B."/>
            <person name="Barry K.W."/>
            <person name="Haridas S."/>
            <person name="Chen C."/>
            <person name="Bauer D."/>
            <person name="Andreopoulos W."/>
            <person name="Pangilinan J."/>
            <person name="LaButti K."/>
            <person name="Riley R."/>
            <person name="Lipzen A."/>
            <person name="Clum A."/>
            <person name="Drula E."/>
            <person name="Henrissat B."/>
            <person name="Kohler A."/>
            <person name="Grigoriev I.V."/>
            <person name="Martin F.M."/>
            <person name="Hacquard S."/>
        </authorList>
    </citation>
    <scope>NUCLEOTIDE SEQUENCE</scope>
    <source>
        <strain evidence="11">MPI-SDFR-AT-0073</strain>
    </source>
</reference>
<dbReference type="GO" id="GO:0005874">
    <property type="term" value="C:microtubule"/>
    <property type="evidence" value="ECO:0007669"/>
    <property type="project" value="UniProtKB-KW"/>
</dbReference>
<keyword evidence="5" id="KW-0493">Microtubule</keyword>
<dbReference type="GO" id="GO:0005819">
    <property type="term" value="C:spindle"/>
    <property type="evidence" value="ECO:0007669"/>
    <property type="project" value="UniProtKB-SubCell"/>
</dbReference>
<feature type="region of interest" description="Disordered" evidence="10">
    <location>
        <begin position="302"/>
        <end position="323"/>
    </location>
</feature>
<dbReference type="Pfam" id="PF25762">
    <property type="entry name" value="HAUS1"/>
    <property type="match status" value="1"/>
</dbReference>
<protein>
    <recommendedName>
        <fullName evidence="13">HAUS augmin-like complex subunit 1</fullName>
    </recommendedName>
</protein>
<keyword evidence="4" id="KW-0132">Cell division</keyword>
<dbReference type="GO" id="GO:0005829">
    <property type="term" value="C:cytosol"/>
    <property type="evidence" value="ECO:0007669"/>
    <property type="project" value="TreeGrafter"/>
</dbReference>
<keyword evidence="3" id="KW-0963">Cytoplasm</keyword>
<dbReference type="PANTHER" id="PTHR31570:SF1">
    <property type="entry name" value="HAUS AUGMIN-LIKE COMPLEX SUBUNIT 1"/>
    <property type="match status" value="1"/>
</dbReference>
<evidence type="ECO:0000256" key="7">
    <source>
        <dbReference type="ARBA" id="ARBA00023054"/>
    </source>
</evidence>
<evidence type="ECO:0000256" key="8">
    <source>
        <dbReference type="ARBA" id="ARBA00023212"/>
    </source>
</evidence>
<comment type="similarity">
    <text evidence="2">Belongs to the HAUS1 family.</text>
</comment>
<accession>A0A9P8UK43</accession>
<keyword evidence="6" id="KW-0498">Mitosis</keyword>
<evidence type="ECO:0000256" key="6">
    <source>
        <dbReference type="ARBA" id="ARBA00022776"/>
    </source>
</evidence>
<keyword evidence="8" id="KW-0206">Cytoskeleton</keyword>
<keyword evidence="12" id="KW-1185">Reference proteome</keyword>
<feature type="compositionally biased region" description="Basic and acidic residues" evidence="10">
    <location>
        <begin position="302"/>
        <end position="316"/>
    </location>
</feature>
<evidence type="ECO:0000256" key="4">
    <source>
        <dbReference type="ARBA" id="ARBA00022618"/>
    </source>
</evidence>
<evidence type="ECO:0000313" key="12">
    <source>
        <dbReference type="Proteomes" id="UP000758603"/>
    </source>
</evidence>
<evidence type="ECO:0000256" key="3">
    <source>
        <dbReference type="ARBA" id="ARBA00022490"/>
    </source>
</evidence>
<proteinExistence type="inferred from homology"/>